<name>A0A915KNM2_ROMCU</name>
<evidence type="ECO:0000313" key="1">
    <source>
        <dbReference type="Proteomes" id="UP000887565"/>
    </source>
</evidence>
<proteinExistence type="predicted"/>
<sequence>MTLLRQGHRTRLRAHMKRLRNHVTKLRCAVISWNGGHLILGLVPETAGSRRWHVANARLWWLVNVIRDGDDNGVDDSRSRSGSDVGPGTGVRGCVVNGGAIARDGALLGARADGASGSCGANVVRTAWLQRQGDASSGLTTVGG</sequence>
<keyword evidence="1" id="KW-1185">Reference proteome</keyword>
<accession>A0A915KNM2</accession>
<protein>
    <submittedName>
        <fullName evidence="2">Uncharacterized protein</fullName>
    </submittedName>
</protein>
<dbReference type="Proteomes" id="UP000887565">
    <property type="component" value="Unplaced"/>
</dbReference>
<reference evidence="2" key="1">
    <citation type="submission" date="2022-11" db="UniProtKB">
        <authorList>
            <consortium name="WormBaseParasite"/>
        </authorList>
    </citation>
    <scope>IDENTIFICATION</scope>
</reference>
<evidence type="ECO:0000313" key="2">
    <source>
        <dbReference type="WBParaSite" id="nRc.2.0.1.t39357-RA"/>
    </source>
</evidence>
<dbReference type="AlphaFoldDB" id="A0A915KNM2"/>
<organism evidence="1 2">
    <name type="scientific">Romanomermis culicivorax</name>
    <name type="common">Nematode worm</name>
    <dbReference type="NCBI Taxonomy" id="13658"/>
    <lineage>
        <taxon>Eukaryota</taxon>
        <taxon>Metazoa</taxon>
        <taxon>Ecdysozoa</taxon>
        <taxon>Nematoda</taxon>
        <taxon>Enoplea</taxon>
        <taxon>Dorylaimia</taxon>
        <taxon>Mermithida</taxon>
        <taxon>Mermithoidea</taxon>
        <taxon>Mermithidae</taxon>
        <taxon>Romanomermis</taxon>
    </lineage>
</organism>
<dbReference type="WBParaSite" id="nRc.2.0.1.t39357-RA">
    <property type="protein sequence ID" value="nRc.2.0.1.t39357-RA"/>
    <property type="gene ID" value="nRc.2.0.1.g39357"/>
</dbReference>